<dbReference type="AlphaFoldDB" id="A0AAN8VGQ9"/>
<dbReference type="Proteomes" id="UP001370490">
    <property type="component" value="Unassembled WGS sequence"/>
</dbReference>
<name>A0AAN8VGQ9_9MAGN</name>
<comment type="caution">
    <text evidence="1">The sequence shown here is derived from an EMBL/GenBank/DDBJ whole genome shotgun (WGS) entry which is preliminary data.</text>
</comment>
<organism evidence="1 2">
    <name type="scientific">Dillenia turbinata</name>
    <dbReference type="NCBI Taxonomy" id="194707"/>
    <lineage>
        <taxon>Eukaryota</taxon>
        <taxon>Viridiplantae</taxon>
        <taxon>Streptophyta</taxon>
        <taxon>Embryophyta</taxon>
        <taxon>Tracheophyta</taxon>
        <taxon>Spermatophyta</taxon>
        <taxon>Magnoliopsida</taxon>
        <taxon>eudicotyledons</taxon>
        <taxon>Gunneridae</taxon>
        <taxon>Pentapetalae</taxon>
        <taxon>Dilleniales</taxon>
        <taxon>Dilleniaceae</taxon>
        <taxon>Dillenia</taxon>
    </lineage>
</organism>
<protein>
    <submittedName>
        <fullName evidence="1">Uncharacterized protein</fullName>
    </submittedName>
</protein>
<evidence type="ECO:0000313" key="2">
    <source>
        <dbReference type="Proteomes" id="UP001370490"/>
    </source>
</evidence>
<evidence type="ECO:0000313" key="1">
    <source>
        <dbReference type="EMBL" id="KAK6933264.1"/>
    </source>
</evidence>
<gene>
    <name evidence="1" type="ORF">RJ641_036158</name>
</gene>
<proteinExistence type="predicted"/>
<dbReference type="EMBL" id="JBAMMX010000009">
    <property type="protein sequence ID" value="KAK6933264.1"/>
    <property type="molecule type" value="Genomic_DNA"/>
</dbReference>
<accession>A0AAN8VGQ9</accession>
<keyword evidence="2" id="KW-1185">Reference proteome</keyword>
<reference evidence="1 2" key="1">
    <citation type="submission" date="2023-12" db="EMBL/GenBank/DDBJ databases">
        <title>A high-quality genome assembly for Dillenia turbinata (Dilleniales).</title>
        <authorList>
            <person name="Chanderbali A."/>
        </authorList>
    </citation>
    <scope>NUCLEOTIDE SEQUENCE [LARGE SCALE GENOMIC DNA]</scope>
    <source>
        <strain evidence="1">LSX21</strain>
        <tissue evidence="1">Leaf</tissue>
    </source>
</reference>
<sequence length="213" mass="24682">MDAGNEQNPTSLTWYPENPLELLELEDDEELDEDEDLVVECRLIAPEKDFLWQLLPPSVIRSLSRLLMPGLDIWYLSHLICPNGFFFATLAREAFNLELNEDCLISLSFLVQDFLGLSPVKLFMSFSTNPARFRRRDIAGFEWSTYGRRRGRGEGHWSAIEFFKITYLGFISGVGVQEFFYHLKAWRKMKGKEFAFVEKFICWGSGSVSVKRA</sequence>